<dbReference type="PANTHER" id="PTHR44329:SF214">
    <property type="entry name" value="PROTEIN KINASE DOMAIN-CONTAINING PROTEIN"/>
    <property type="match status" value="1"/>
</dbReference>
<dbReference type="SMART" id="SM00220">
    <property type="entry name" value="S_TKc"/>
    <property type="match status" value="1"/>
</dbReference>
<evidence type="ECO:0000256" key="2">
    <source>
        <dbReference type="ARBA" id="ARBA00022741"/>
    </source>
</evidence>
<feature type="region of interest" description="Disordered" evidence="6">
    <location>
        <begin position="551"/>
        <end position="570"/>
    </location>
</feature>
<feature type="region of interest" description="Disordered" evidence="6">
    <location>
        <begin position="167"/>
        <end position="222"/>
    </location>
</feature>
<feature type="binding site" evidence="5">
    <location>
        <position position="160"/>
    </location>
    <ligand>
        <name>ATP</name>
        <dbReference type="ChEBI" id="CHEBI:30616"/>
    </ligand>
</feature>
<evidence type="ECO:0000256" key="3">
    <source>
        <dbReference type="ARBA" id="ARBA00022777"/>
    </source>
</evidence>
<evidence type="ECO:0000256" key="6">
    <source>
        <dbReference type="SAM" id="MobiDB-lite"/>
    </source>
</evidence>
<dbReference type="Proteomes" id="UP000236333">
    <property type="component" value="Unassembled WGS sequence"/>
</dbReference>
<dbReference type="InterPro" id="IPR008271">
    <property type="entry name" value="Ser/Thr_kinase_AS"/>
</dbReference>
<dbReference type="PANTHER" id="PTHR44329">
    <property type="entry name" value="SERINE/THREONINE-PROTEIN KINASE TNNI3K-RELATED"/>
    <property type="match status" value="1"/>
</dbReference>
<dbReference type="PROSITE" id="PS50011">
    <property type="entry name" value="PROTEIN_KINASE_DOM"/>
    <property type="match status" value="1"/>
</dbReference>
<dbReference type="GO" id="GO:0004674">
    <property type="term" value="F:protein serine/threonine kinase activity"/>
    <property type="evidence" value="ECO:0007669"/>
    <property type="project" value="TreeGrafter"/>
</dbReference>
<evidence type="ECO:0000259" key="7">
    <source>
        <dbReference type="PROSITE" id="PS50011"/>
    </source>
</evidence>
<evidence type="ECO:0000256" key="4">
    <source>
        <dbReference type="ARBA" id="ARBA00022840"/>
    </source>
</evidence>
<name>A0A2J7ZW29_9CHLO</name>
<feature type="compositionally biased region" description="Polar residues" evidence="6">
    <location>
        <begin position="170"/>
        <end position="179"/>
    </location>
</feature>
<keyword evidence="4 5" id="KW-0067">ATP-binding</keyword>
<keyword evidence="9" id="KW-1185">Reference proteome</keyword>
<dbReference type="Gene3D" id="3.30.200.20">
    <property type="entry name" value="Phosphorylase Kinase, domain 1"/>
    <property type="match status" value="1"/>
</dbReference>
<dbReference type="AlphaFoldDB" id="A0A2J7ZW29"/>
<dbReference type="EMBL" id="PGGS01000387">
    <property type="protein sequence ID" value="PNH04462.1"/>
    <property type="molecule type" value="Genomic_DNA"/>
</dbReference>
<keyword evidence="1" id="KW-0808">Transferase</keyword>
<keyword evidence="2 5" id="KW-0547">Nucleotide-binding</keyword>
<dbReference type="Gene3D" id="1.10.510.10">
    <property type="entry name" value="Transferase(Phosphotransferase) domain 1"/>
    <property type="match status" value="1"/>
</dbReference>
<reference evidence="8 9" key="1">
    <citation type="journal article" date="2017" name="Mol. Biol. Evol.">
        <title>The 4-celled Tetrabaena socialis nuclear genome reveals the essential components for genetic control of cell number at the origin of multicellularity in the volvocine lineage.</title>
        <authorList>
            <person name="Featherston J."/>
            <person name="Arakaki Y."/>
            <person name="Hanschen E.R."/>
            <person name="Ferris P.J."/>
            <person name="Michod R.E."/>
            <person name="Olson B.J.S.C."/>
            <person name="Nozaki H."/>
            <person name="Durand P.M."/>
        </authorList>
    </citation>
    <scope>NUCLEOTIDE SEQUENCE [LARGE SCALE GENOMIC DNA]</scope>
    <source>
        <strain evidence="8 9">NIES-571</strain>
    </source>
</reference>
<evidence type="ECO:0000313" key="8">
    <source>
        <dbReference type="EMBL" id="PNH04462.1"/>
    </source>
</evidence>
<dbReference type="PROSITE" id="PS00108">
    <property type="entry name" value="PROTEIN_KINASE_ST"/>
    <property type="match status" value="1"/>
</dbReference>
<protein>
    <submittedName>
        <fullName evidence="8">Mitogen-activated protein kinase kinase kinase 10</fullName>
    </submittedName>
</protein>
<dbReference type="SUPFAM" id="SSF56112">
    <property type="entry name" value="Protein kinase-like (PK-like)"/>
    <property type="match status" value="1"/>
</dbReference>
<dbReference type="OrthoDB" id="339325at2759"/>
<sequence length="570" mass="60275">MEPRGNGAAHGPPSARCADPLPKHVAAASSDLLAGGSFMARLLPPPAPEVISPETPQRASLCLDAQLVRQRAATGPAVLTGGSGEGACTHDVGALTGGAPELSGAALDDVPAVLPALSTTDAGGAGADGDLVTLLPTVLGRGASGRVQEGLFRGMRVAVKVLTGTAFDPTGTQPTPSLLPQQQQQMEQQQMEQEQRPQQQQQQQQMEQRPQAAVPEEEGGRGARAGEGLALLLKQEVAVLGRCDSPHVVRLLAACMQPPRLFLVMELMETSLEHLLYAAPWAPLPLRMVVHIGAQVARGLDYIHPFIVHRDLKPANVLLNGAGTAWPTAKLADFGLARIRSATLPTLNPEAGTPAYMAPECYEVDNNVVTHRADMYSLGVLLWTMLTRHRPWEGFSIPAVAYKVVVLRERLPLSQLCNRRCPHKLRRLILQCWEADPRRRPAAAEALKVLLLVQQQMPLAAGRPGHEGRSIVAGNGAADTPLNVAMGSSRGAAAVQCSADIRGARHEGPGRNACSLDSISRFSDNRDAGVSMGLLASLYLAGQGGARRVHNTSIMPSDDAEDAPGCDAVA</sequence>
<dbReference type="GO" id="GO:0005524">
    <property type="term" value="F:ATP binding"/>
    <property type="evidence" value="ECO:0007669"/>
    <property type="project" value="UniProtKB-UniRule"/>
</dbReference>
<feature type="region of interest" description="Disordered" evidence="6">
    <location>
        <begin position="1"/>
        <end position="20"/>
    </location>
</feature>
<accession>A0A2J7ZW29</accession>
<keyword evidence="3 8" id="KW-0418">Kinase</keyword>
<organism evidence="8 9">
    <name type="scientific">Tetrabaena socialis</name>
    <dbReference type="NCBI Taxonomy" id="47790"/>
    <lineage>
        <taxon>Eukaryota</taxon>
        <taxon>Viridiplantae</taxon>
        <taxon>Chlorophyta</taxon>
        <taxon>core chlorophytes</taxon>
        <taxon>Chlorophyceae</taxon>
        <taxon>CS clade</taxon>
        <taxon>Chlamydomonadales</taxon>
        <taxon>Tetrabaenaceae</taxon>
        <taxon>Tetrabaena</taxon>
    </lineage>
</organism>
<dbReference type="PROSITE" id="PS00107">
    <property type="entry name" value="PROTEIN_KINASE_ATP"/>
    <property type="match status" value="1"/>
</dbReference>
<feature type="compositionally biased region" description="Low complexity" evidence="6">
    <location>
        <begin position="180"/>
        <end position="211"/>
    </location>
</feature>
<evidence type="ECO:0000313" key="9">
    <source>
        <dbReference type="Proteomes" id="UP000236333"/>
    </source>
</evidence>
<dbReference type="InterPro" id="IPR051681">
    <property type="entry name" value="Ser/Thr_Kinases-Pseudokinases"/>
</dbReference>
<proteinExistence type="predicted"/>
<dbReference type="InterPro" id="IPR011009">
    <property type="entry name" value="Kinase-like_dom_sf"/>
</dbReference>
<gene>
    <name evidence="8" type="ORF">TSOC_009379</name>
</gene>
<evidence type="ECO:0000256" key="1">
    <source>
        <dbReference type="ARBA" id="ARBA00022679"/>
    </source>
</evidence>
<comment type="caution">
    <text evidence="8">The sequence shown here is derived from an EMBL/GenBank/DDBJ whole genome shotgun (WGS) entry which is preliminary data.</text>
</comment>
<dbReference type="InterPro" id="IPR000719">
    <property type="entry name" value="Prot_kinase_dom"/>
</dbReference>
<dbReference type="InterPro" id="IPR017441">
    <property type="entry name" value="Protein_kinase_ATP_BS"/>
</dbReference>
<evidence type="ECO:0000256" key="5">
    <source>
        <dbReference type="PROSITE-ProRule" id="PRU10141"/>
    </source>
</evidence>
<feature type="domain" description="Protein kinase" evidence="7">
    <location>
        <begin position="133"/>
        <end position="452"/>
    </location>
</feature>
<dbReference type="Pfam" id="PF00069">
    <property type="entry name" value="Pkinase"/>
    <property type="match status" value="1"/>
</dbReference>